<protein>
    <recommendedName>
        <fullName evidence="10">Jupiter microtubule associated homolog 1a</fullName>
    </recommendedName>
</protein>
<reference evidence="8" key="3">
    <citation type="submission" date="2025-09" db="UniProtKB">
        <authorList>
            <consortium name="Ensembl"/>
        </authorList>
    </citation>
    <scope>IDENTIFICATION</scope>
</reference>
<evidence type="ECO:0000256" key="6">
    <source>
        <dbReference type="ARBA" id="ARBA00023242"/>
    </source>
</evidence>
<keyword evidence="6" id="KW-0539">Nucleus</keyword>
<dbReference type="Ensembl" id="ENSTRUT00000029278.3">
    <property type="protein sequence ID" value="ENSTRUP00000029162.3"/>
    <property type="gene ID" value="ENSTRUG00000011545.3"/>
</dbReference>
<dbReference type="GO" id="GO:0005737">
    <property type="term" value="C:cytoplasm"/>
    <property type="evidence" value="ECO:0007669"/>
    <property type="project" value="UniProtKB-SubCell"/>
</dbReference>
<feature type="region of interest" description="Disordered" evidence="7">
    <location>
        <begin position="102"/>
        <end position="173"/>
    </location>
</feature>
<dbReference type="PANTHER" id="PTHR34930:SF4">
    <property type="entry name" value="JUPITER MICROTUBULE ASSOCIATED HOMOLOG 1"/>
    <property type="match status" value="1"/>
</dbReference>
<dbReference type="HOGENOM" id="CLU_123394_0_0_1"/>
<keyword evidence="4" id="KW-0963">Cytoplasm</keyword>
<evidence type="ECO:0000313" key="9">
    <source>
        <dbReference type="Proteomes" id="UP000005226"/>
    </source>
</evidence>
<comment type="similarity">
    <text evidence="3">Belongs to the JUPITER family.</text>
</comment>
<proteinExistence type="inferred from homology"/>
<dbReference type="eggNOG" id="ENOG502S346">
    <property type="taxonomic scope" value="Eukaryota"/>
</dbReference>
<dbReference type="AlphaFoldDB" id="H2TWV3"/>
<evidence type="ECO:0000256" key="2">
    <source>
        <dbReference type="ARBA" id="ARBA00004496"/>
    </source>
</evidence>
<reference evidence="8 9" key="1">
    <citation type="journal article" date="2011" name="Genome Biol. Evol.">
        <title>Integration of the genetic map and genome assembly of fugu facilitates insights into distinct features of genome evolution in teleosts and mammals.</title>
        <authorList>
            <person name="Kai W."/>
            <person name="Kikuchi K."/>
            <person name="Tohari S."/>
            <person name="Chew A.K."/>
            <person name="Tay A."/>
            <person name="Fujiwara A."/>
            <person name="Hosoya S."/>
            <person name="Suetake H."/>
            <person name="Naruse K."/>
            <person name="Brenner S."/>
            <person name="Suzuki Y."/>
            <person name="Venkatesh B."/>
        </authorList>
    </citation>
    <scope>NUCLEOTIDE SEQUENCE [LARGE SCALE GENOMIC DNA]</scope>
</reference>
<keyword evidence="9" id="KW-1185">Reference proteome</keyword>
<name>H2TWV3_TAKRU</name>
<reference evidence="8" key="2">
    <citation type="submission" date="2025-08" db="UniProtKB">
        <authorList>
            <consortium name="Ensembl"/>
        </authorList>
    </citation>
    <scope>IDENTIFICATION</scope>
</reference>
<dbReference type="Proteomes" id="UP000005226">
    <property type="component" value="Chromosome 5"/>
</dbReference>
<feature type="compositionally biased region" description="Polar residues" evidence="7">
    <location>
        <begin position="102"/>
        <end position="113"/>
    </location>
</feature>
<keyword evidence="5" id="KW-0597">Phosphoprotein</keyword>
<gene>
    <name evidence="8" type="primary">jpt1</name>
</gene>
<dbReference type="InterPro" id="IPR033335">
    <property type="entry name" value="JUPITER"/>
</dbReference>
<evidence type="ECO:0000256" key="3">
    <source>
        <dbReference type="ARBA" id="ARBA00008329"/>
    </source>
</evidence>
<feature type="region of interest" description="Disordered" evidence="7">
    <location>
        <begin position="1"/>
        <end position="25"/>
    </location>
</feature>
<dbReference type="InParanoid" id="H2TWV3"/>
<evidence type="ECO:0000256" key="4">
    <source>
        <dbReference type="ARBA" id="ARBA00022490"/>
    </source>
</evidence>
<sequence length="318" mass="35345">MGEELRDAPANGRRAPRRSSQSAEAKRWWAGSGGLAPQNQRIWSTLYFFSVGWSLRPSCRISAGEEGEKNHARLFISFSSEYLLTAEATEYTAKMTTTTNFQGISPNGKSSSRVLRPPGGESSFSLGAEENTTPQRKNKMASNIFAEPDDPHAHRRNNPPTGAPMGTLCGEPSAPLRRCQQPILFPKNPQPELTTIHNSGAALVWSQTKEIVLLMQSRRTSRTSHSPLNHRRLPTGPRAAEETPPVGNPASSWVESAFFFFFFVQFFSFYFFKDKCPTALFLHISPPCLRPSLVSHSSLPSSPLCPPSTLLFLSFFFY</sequence>
<evidence type="ECO:0000313" key="8">
    <source>
        <dbReference type="Ensembl" id="ENSTRUP00000029162.3"/>
    </source>
</evidence>
<accession>H2TWV3</accession>
<dbReference type="PANTHER" id="PTHR34930">
    <property type="entry name" value="GEO05313P1"/>
    <property type="match status" value="1"/>
</dbReference>
<dbReference type="Pfam" id="PF17054">
    <property type="entry name" value="JUPITER"/>
    <property type="match status" value="1"/>
</dbReference>
<evidence type="ECO:0000256" key="5">
    <source>
        <dbReference type="ARBA" id="ARBA00022553"/>
    </source>
</evidence>
<feature type="region of interest" description="Disordered" evidence="7">
    <location>
        <begin position="218"/>
        <end position="244"/>
    </location>
</feature>
<evidence type="ECO:0008006" key="10">
    <source>
        <dbReference type="Google" id="ProtNLM"/>
    </source>
</evidence>
<organism evidence="8 9">
    <name type="scientific">Takifugu rubripes</name>
    <name type="common">Japanese pufferfish</name>
    <name type="synonym">Fugu rubripes</name>
    <dbReference type="NCBI Taxonomy" id="31033"/>
    <lineage>
        <taxon>Eukaryota</taxon>
        <taxon>Metazoa</taxon>
        <taxon>Chordata</taxon>
        <taxon>Craniata</taxon>
        <taxon>Vertebrata</taxon>
        <taxon>Euteleostomi</taxon>
        <taxon>Actinopterygii</taxon>
        <taxon>Neopterygii</taxon>
        <taxon>Teleostei</taxon>
        <taxon>Neoteleostei</taxon>
        <taxon>Acanthomorphata</taxon>
        <taxon>Eupercaria</taxon>
        <taxon>Tetraodontiformes</taxon>
        <taxon>Tetradontoidea</taxon>
        <taxon>Tetraodontidae</taxon>
        <taxon>Takifugu</taxon>
    </lineage>
</organism>
<dbReference type="GO" id="GO:0005634">
    <property type="term" value="C:nucleus"/>
    <property type="evidence" value="ECO:0007669"/>
    <property type="project" value="UniProtKB-SubCell"/>
</dbReference>
<evidence type="ECO:0000256" key="7">
    <source>
        <dbReference type="SAM" id="MobiDB-lite"/>
    </source>
</evidence>
<comment type="subcellular location">
    <subcellularLocation>
        <location evidence="2">Cytoplasm</location>
    </subcellularLocation>
    <subcellularLocation>
        <location evidence="1">Nucleus</location>
    </subcellularLocation>
</comment>
<evidence type="ECO:0000256" key="1">
    <source>
        <dbReference type="ARBA" id="ARBA00004123"/>
    </source>
</evidence>
<dbReference type="GeneTree" id="ENSGT00940000164904"/>
<feature type="compositionally biased region" description="Polar residues" evidence="7">
    <location>
        <begin position="122"/>
        <end position="135"/>
    </location>
</feature>